<dbReference type="EMBL" id="CADCVO010000471">
    <property type="protein sequence ID" value="CAA9513228.1"/>
    <property type="molecule type" value="Genomic_DNA"/>
</dbReference>
<evidence type="ECO:0000256" key="1">
    <source>
        <dbReference type="SAM" id="SignalP"/>
    </source>
</evidence>
<organism evidence="2">
    <name type="scientific">uncultured Solirubrobacteraceae bacterium</name>
    <dbReference type="NCBI Taxonomy" id="1162706"/>
    <lineage>
        <taxon>Bacteria</taxon>
        <taxon>Bacillati</taxon>
        <taxon>Actinomycetota</taxon>
        <taxon>Thermoleophilia</taxon>
        <taxon>Solirubrobacterales</taxon>
        <taxon>Solirubrobacteraceae</taxon>
        <taxon>environmental samples</taxon>
    </lineage>
</organism>
<dbReference type="AlphaFoldDB" id="A0A6J4T4D8"/>
<proteinExistence type="predicted"/>
<accession>A0A6J4T4D8</accession>
<reference evidence="2" key="1">
    <citation type="submission" date="2020-02" db="EMBL/GenBank/DDBJ databases">
        <authorList>
            <person name="Meier V. D."/>
        </authorList>
    </citation>
    <scope>NUCLEOTIDE SEQUENCE</scope>
    <source>
        <strain evidence="2">AVDCRST_MAG13</strain>
    </source>
</reference>
<sequence length="108" mass="10362">MVRSTAFASLAVVAALAAVPLAARAETGNVVGGGGATIYGGGDDMVITYSIGGAGAGSGLLTQSGRPARFAGGHGDGPLVEYLAAAPSVAGREARLVGGGDNAEVVYK</sequence>
<feature type="signal peptide" evidence="1">
    <location>
        <begin position="1"/>
        <end position="25"/>
    </location>
</feature>
<protein>
    <recommendedName>
        <fullName evidence="3">Alkaline phosphatase</fullName>
    </recommendedName>
</protein>
<keyword evidence="1" id="KW-0732">Signal</keyword>
<feature type="chain" id="PRO_5026789580" description="Alkaline phosphatase" evidence="1">
    <location>
        <begin position="26"/>
        <end position="108"/>
    </location>
</feature>
<evidence type="ECO:0008006" key="3">
    <source>
        <dbReference type="Google" id="ProtNLM"/>
    </source>
</evidence>
<name>A0A6J4T4D8_9ACTN</name>
<evidence type="ECO:0000313" key="2">
    <source>
        <dbReference type="EMBL" id="CAA9513228.1"/>
    </source>
</evidence>
<gene>
    <name evidence="2" type="ORF">AVDCRST_MAG13-2916</name>
</gene>